<feature type="region of interest" description="Disordered" evidence="3">
    <location>
        <begin position="1"/>
        <end position="55"/>
    </location>
</feature>
<sequence length="331" mass="35678">KSQGGGAVAVPSLSPKRPLAPPGAARAWPGAAPGRGRVAPARGSRASPPRALTCQDRLAGVGELRLAGRGGSGQAAGAGEGAGERGAGGHDRGGERPAAARGRLSGAGLGPLYFPDHNTPVEQTLHACNELYKEGKFKELGLSNYAAWEVAEIYTICKYNSWVLPTVYQGMYNATTRQVETELLPCLRRYGMRFYAYNPLAGGLLTGKYKYDDKDTGQPTGRFFGNDWAQAYRDRYWKEHHFQAIALVEKALGEAYGSNPPSLTSAALRWLYNHSKLQGALGDAVIIGMSNMDQLQQNLTCSEEGPLLPAVVEAFDKAWHLVAHDCPNYFR</sequence>
<dbReference type="Ensembl" id="ENSCSRT00000006942.1">
    <property type="protein sequence ID" value="ENSCSRP00000006728.1"/>
    <property type="gene ID" value="ENSCSRG00000005002.1"/>
</dbReference>
<feature type="domain" description="NADP-dependent oxidoreductase" evidence="4">
    <location>
        <begin position="114"/>
        <end position="319"/>
    </location>
</feature>
<keyword evidence="6" id="KW-1185">Reference proteome</keyword>
<comment type="similarity">
    <text evidence="2">Belongs to the aldo/keto reductase family. Aldo/keto reductase 2 subfamily.</text>
</comment>
<evidence type="ECO:0000256" key="3">
    <source>
        <dbReference type="SAM" id="MobiDB-lite"/>
    </source>
</evidence>
<reference evidence="5" key="2">
    <citation type="submission" date="2025-09" db="UniProtKB">
        <authorList>
            <consortium name="Ensembl"/>
        </authorList>
    </citation>
    <scope>IDENTIFICATION</scope>
</reference>
<dbReference type="Pfam" id="PF00248">
    <property type="entry name" value="Aldo_ket_red"/>
    <property type="match status" value="1"/>
</dbReference>
<reference evidence="5" key="1">
    <citation type="submission" date="2025-08" db="UniProtKB">
        <authorList>
            <consortium name="Ensembl"/>
        </authorList>
    </citation>
    <scope>IDENTIFICATION</scope>
</reference>
<keyword evidence="1" id="KW-0560">Oxidoreductase</keyword>
<feature type="compositionally biased region" description="Gly residues" evidence="3">
    <location>
        <begin position="69"/>
        <end position="86"/>
    </location>
</feature>
<evidence type="ECO:0000313" key="6">
    <source>
        <dbReference type="Proteomes" id="UP000694403"/>
    </source>
</evidence>
<evidence type="ECO:0000313" key="5">
    <source>
        <dbReference type="Ensembl" id="ENSCSRP00000006728.1"/>
    </source>
</evidence>
<dbReference type="Proteomes" id="UP000694403">
    <property type="component" value="Unplaced"/>
</dbReference>
<evidence type="ECO:0000256" key="1">
    <source>
        <dbReference type="ARBA" id="ARBA00023002"/>
    </source>
</evidence>
<dbReference type="Gene3D" id="3.20.20.100">
    <property type="entry name" value="NADP-dependent oxidoreductase domain"/>
    <property type="match status" value="1"/>
</dbReference>
<dbReference type="PANTHER" id="PTHR43364:SF4">
    <property type="entry name" value="NAD(P)-LINKED OXIDOREDUCTASE SUPERFAMILY PROTEIN"/>
    <property type="match status" value="1"/>
</dbReference>
<dbReference type="AlphaFoldDB" id="A0A8C3RZZ4"/>
<dbReference type="InterPro" id="IPR023210">
    <property type="entry name" value="NADP_OxRdtase_dom"/>
</dbReference>
<dbReference type="SUPFAM" id="SSF51430">
    <property type="entry name" value="NAD(P)-linked oxidoreductase"/>
    <property type="match status" value="1"/>
</dbReference>
<dbReference type="GO" id="GO:0016491">
    <property type="term" value="F:oxidoreductase activity"/>
    <property type="evidence" value="ECO:0007669"/>
    <property type="project" value="UniProtKB-KW"/>
</dbReference>
<organism evidence="5 6">
    <name type="scientific">Chelydra serpentina</name>
    <name type="common">Snapping turtle</name>
    <name type="synonym">Testudo serpentina</name>
    <dbReference type="NCBI Taxonomy" id="8475"/>
    <lineage>
        <taxon>Eukaryota</taxon>
        <taxon>Metazoa</taxon>
        <taxon>Chordata</taxon>
        <taxon>Craniata</taxon>
        <taxon>Vertebrata</taxon>
        <taxon>Euteleostomi</taxon>
        <taxon>Archelosauria</taxon>
        <taxon>Testudinata</taxon>
        <taxon>Testudines</taxon>
        <taxon>Cryptodira</taxon>
        <taxon>Durocryptodira</taxon>
        <taxon>Americhelydia</taxon>
        <taxon>Chelydroidea</taxon>
        <taxon>Chelydridae</taxon>
        <taxon>Chelydra</taxon>
    </lineage>
</organism>
<name>A0A8C3RZZ4_CHESE</name>
<dbReference type="InterPro" id="IPR050523">
    <property type="entry name" value="AKR_Detox_Biosynth"/>
</dbReference>
<dbReference type="CDD" id="cd19075">
    <property type="entry name" value="AKR_AKR7A1-5"/>
    <property type="match status" value="1"/>
</dbReference>
<accession>A0A8C3RZZ4</accession>
<proteinExistence type="inferred from homology"/>
<feature type="compositionally biased region" description="Low complexity" evidence="3">
    <location>
        <begin position="22"/>
        <end position="51"/>
    </location>
</feature>
<evidence type="ECO:0000259" key="4">
    <source>
        <dbReference type="Pfam" id="PF00248"/>
    </source>
</evidence>
<feature type="region of interest" description="Disordered" evidence="3">
    <location>
        <begin position="69"/>
        <end position="101"/>
    </location>
</feature>
<protein>
    <recommendedName>
        <fullName evidence="4">NADP-dependent oxidoreductase domain-containing protein</fullName>
    </recommendedName>
</protein>
<dbReference type="InterPro" id="IPR036812">
    <property type="entry name" value="NAD(P)_OxRdtase_dom_sf"/>
</dbReference>
<dbReference type="PANTHER" id="PTHR43364">
    <property type="entry name" value="NADH-SPECIFIC METHYLGLYOXAL REDUCTASE-RELATED"/>
    <property type="match status" value="1"/>
</dbReference>
<evidence type="ECO:0000256" key="2">
    <source>
        <dbReference type="ARBA" id="ARBA00038157"/>
    </source>
</evidence>